<evidence type="ECO:0000313" key="3">
    <source>
        <dbReference type="Proteomes" id="UP000467252"/>
    </source>
</evidence>
<dbReference type="InterPro" id="IPR037401">
    <property type="entry name" value="SnoaL-like"/>
</dbReference>
<organism evidence="2 3">
    <name type="scientific">Mycolicibacterium pulveris</name>
    <name type="common">Mycobacterium pulveris</name>
    <dbReference type="NCBI Taxonomy" id="36813"/>
    <lineage>
        <taxon>Bacteria</taxon>
        <taxon>Bacillati</taxon>
        <taxon>Actinomycetota</taxon>
        <taxon>Actinomycetes</taxon>
        <taxon>Mycobacteriales</taxon>
        <taxon>Mycobacteriaceae</taxon>
        <taxon>Mycolicibacterium</taxon>
    </lineage>
</organism>
<dbReference type="SUPFAM" id="SSF54427">
    <property type="entry name" value="NTF2-like"/>
    <property type="match status" value="1"/>
</dbReference>
<proteinExistence type="predicted"/>
<evidence type="ECO:0000313" key="2">
    <source>
        <dbReference type="EMBL" id="BBY79110.1"/>
    </source>
</evidence>
<dbReference type="Gene3D" id="3.10.450.50">
    <property type="match status" value="1"/>
</dbReference>
<name>A0A7I7UDE1_MYCPV</name>
<sequence length="150" mass="17102">MAMMFDEVDDQFTARFAERFAEAWRTPDLAKHEALWSDDIVLRQPMMGTLRGKQACLESFQRLFALVPDLHADVHRVGHGRHEVFIEFTLSGTYGGKPISWDAVDRFTFTGGLIAERVSYFDSAPLIGKLVGRPAGWDRLVRIGSQLFRR</sequence>
<dbReference type="Pfam" id="PF12680">
    <property type="entry name" value="SnoaL_2"/>
    <property type="match status" value="1"/>
</dbReference>
<protein>
    <recommendedName>
        <fullName evidence="1">SnoaL-like domain-containing protein</fullName>
    </recommendedName>
</protein>
<dbReference type="AlphaFoldDB" id="A0A7I7UDE1"/>
<dbReference type="Proteomes" id="UP000467252">
    <property type="component" value="Chromosome"/>
</dbReference>
<keyword evidence="3" id="KW-1185">Reference proteome</keyword>
<dbReference type="InterPro" id="IPR032710">
    <property type="entry name" value="NTF2-like_dom_sf"/>
</dbReference>
<gene>
    <name evidence="2" type="ORF">MPUL_02680</name>
</gene>
<reference evidence="2 3" key="1">
    <citation type="journal article" date="2019" name="Emerg. Microbes Infect.">
        <title>Comprehensive subspecies identification of 175 nontuberculous mycobacteria species based on 7547 genomic profiles.</title>
        <authorList>
            <person name="Matsumoto Y."/>
            <person name="Kinjo T."/>
            <person name="Motooka D."/>
            <person name="Nabeya D."/>
            <person name="Jung N."/>
            <person name="Uechi K."/>
            <person name="Horii T."/>
            <person name="Iida T."/>
            <person name="Fujita J."/>
            <person name="Nakamura S."/>
        </authorList>
    </citation>
    <scope>NUCLEOTIDE SEQUENCE [LARGE SCALE GENOMIC DNA]</scope>
    <source>
        <strain evidence="2 3">JCM 6370</strain>
    </source>
</reference>
<feature type="domain" description="SnoaL-like" evidence="1">
    <location>
        <begin position="17"/>
        <end position="116"/>
    </location>
</feature>
<evidence type="ECO:0000259" key="1">
    <source>
        <dbReference type="Pfam" id="PF12680"/>
    </source>
</evidence>
<dbReference type="EMBL" id="AP022599">
    <property type="protein sequence ID" value="BBY79110.1"/>
    <property type="molecule type" value="Genomic_DNA"/>
</dbReference>
<accession>A0A7I7UDE1</accession>